<evidence type="ECO:0000256" key="2">
    <source>
        <dbReference type="ARBA" id="ARBA00022741"/>
    </source>
</evidence>
<dbReference type="CDD" id="cd19499">
    <property type="entry name" value="RecA-like_ClpB_Hsp104-like"/>
    <property type="match status" value="1"/>
</dbReference>
<dbReference type="STRING" id="1802583.A2311_02825"/>
<dbReference type="GO" id="GO:0005524">
    <property type="term" value="F:ATP binding"/>
    <property type="evidence" value="ECO:0007669"/>
    <property type="project" value="UniProtKB-KW"/>
</dbReference>
<dbReference type="SUPFAM" id="SSF52540">
    <property type="entry name" value="P-loop containing nucleoside triphosphate hydrolases"/>
    <property type="match status" value="2"/>
</dbReference>
<dbReference type="Pfam" id="PF00004">
    <property type="entry name" value="AAA"/>
    <property type="match status" value="1"/>
</dbReference>
<dbReference type="PROSITE" id="PS50151">
    <property type="entry name" value="UVR"/>
    <property type="match status" value="1"/>
</dbReference>
<sequence length="831" mass="92467">MFERFTEKAIRVIMASQEEARRLGSHYVGAEHFLLGMLREGENILFKTLEIFRADPAFLKSRIEEELSFSEKQGGAVGLELPFNAQAKKVIELAWDEARGLGHNHVGVEHLLLGLLRETEGLAHNILQESGVTSASARGRVIALLGEGASFPRKSAAPRYTKTPILDSFSRDLTTLAREHKLDPVVGRAKEIERLIQILSRRKKNNPVLIGEAGVGKTAIVEGLAQKIISGEAPALLLNKRIVTLDLGLLIAGTRYRGEFEERLKKVLDEVMKAGNLILFIDELHTLIGAGAAEGAMDAANILKPPLARGEIQCVGATTIDEYRKKIESDPALERRFQSVMVNEPSVAETIEILKGLRARYEDFHKVVITDDALVAAARLSARYISDRFLPDKAIDLIDEASSKVMLQAKGAPPELVEISQQLERLRGEKEKAVSEQEYEKAAALRDKEGQLREQYEAAARKLVDFERSTAPEVNSEIIAQIVAAWTSVPVTQLTEEETERLLKMEGELKERIIGQDEAIKVAAKSIRRARAGLKDPRRPIGSFIFLGPSGVGKTELAKRLAEFLFGDVDALIRVDMSEYLESHTVSRLVGSPPGYVGFGEGGQLTEQVRRRPHSVILFDEIEKAHQDVMNIMLQILDDGKVTDAQGREIDFKNTVIIMTSNVGADLIRKETQIGFATRSDAQGSYEKMKTTVMEELKKAFRPEFLNRLDETIVFHPLTKEDLTQIIDLLFADVNKRLEEKGLALKVTKKAKQFLVDAGYDPKLGARPLRRVVQSNLEDNLSEKILSGELKYGTEVKIDVKDGQLTFVGKPKKFTVEEKNEAVKLQTYAKS</sequence>
<dbReference type="Pfam" id="PF10431">
    <property type="entry name" value="ClpB_D2-small"/>
    <property type="match status" value="1"/>
</dbReference>
<feature type="domain" description="Clp R" evidence="9">
    <location>
        <begin position="2"/>
        <end position="147"/>
    </location>
</feature>
<protein>
    <submittedName>
        <fullName evidence="10">ATP-dependent Clp protease ATP-binding subunit ClpC</fullName>
    </submittedName>
</protein>
<dbReference type="InterPro" id="IPR001270">
    <property type="entry name" value="ClpA/B"/>
</dbReference>
<dbReference type="GO" id="GO:0006508">
    <property type="term" value="P:proteolysis"/>
    <property type="evidence" value="ECO:0007669"/>
    <property type="project" value="UniProtKB-KW"/>
</dbReference>
<comment type="caution">
    <text evidence="10">The sequence shown here is derived from an EMBL/GenBank/DDBJ whole genome shotgun (WGS) entry which is preliminary data.</text>
</comment>
<evidence type="ECO:0000259" key="9">
    <source>
        <dbReference type="PROSITE" id="PS51903"/>
    </source>
</evidence>
<name>A0A1F4TMC3_UNCSA</name>
<feature type="coiled-coil region" evidence="7">
    <location>
        <begin position="416"/>
        <end position="462"/>
    </location>
</feature>
<keyword evidence="3 6" id="KW-0067">ATP-binding</keyword>
<keyword evidence="1 5" id="KW-0677">Repeat</keyword>
<dbReference type="PANTHER" id="PTHR11638">
    <property type="entry name" value="ATP-DEPENDENT CLP PROTEASE"/>
    <property type="match status" value="1"/>
</dbReference>
<organism evidence="10 11">
    <name type="scientific">candidate division WOR-1 bacterium RIFOXYB2_FULL_48_7</name>
    <dbReference type="NCBI Taxonomy" id="1802583"/>
    <lineage>
        <taxon>Bacteria</taxon>
        <taxon>Bacillati</taxon>
        <taxon>Saganbacteria</taxon>
    </lineage>
</organism>
<dbReference type="InterPro" id="IPR050130">
    <property type="entry name" value="ClpA_ClpB"/>
</dbReference>
<dbReference type="SMART" id="SM01086">
    <property type="entry name" value="ClpB_D2-small"/>
    <property type="match status" value="1"/>
</dbReference>
<dbReference type="Gene3D" id="3.40.50.300">
    <property type="entry name" value="P-loop containing nucleotide triphosphate hydrolases"/>
    <property type="match status" value="2"/>
</dbReference>
<dbReference type="GO" id="GO:0005737">
    <property type="term" value="C:cytoplasm"/>
    <property type="evidence" value="ECO:0007669"/>
    <property type="project" value="TreeGrafter"/>
</dbReference>
<dbReference type="InterPro" id="IPR018368">
    <property type="entry name" value="ClpA/B_CS1"/>
</dbReference>
<evidence type="ECO:0000259" key="8">
    <source>
        <dbReference type="PROSITE" id="PS50151"/>
    </source>
</evidence>
<dbReference type="FunFam" id="3.40.50.300:FF:000010">
    <property type="entry name" value="Chaperone clpB 1, putative"/>
    <property type="match status" value="1"/>
</dbReference>
<dbReference type="InterPro" id="IPR028299">
    <property type="entry name" value="ClpA/B_CS2"/>
</dbReference>
<keyword evidence="4 6" id="KW-0143">Chaperone</keyword>
<dbReference type="PROSITE" id="PS00871">
    <property type="entry name" value="CLPAB_2"/>
    <property type="match status" value="1"/>
</dbReference>
<comment type="similarity">
    <text evidence="6">Belongs to the ClpA/ClpB family.</text>
</comment>
<keyword evidence="2 6" id="KW-0547">Nucleotide-binding</keyword>
<evidence type="ECO:0000256" key="1">
    <source>
        <dbReference type="ARBA" id="ARBA00022737"/>
    </source>
</evidence>
<dbReference type="GO" id="GO:0016887">
    <property type="term" value="F:ATP hydrolysis activity"/>
    <property type="evidence" value="ECO:0007669"/>
    <property type="project" value="InterPro"/>
</dbReference>
<dbReference type="CDD" id="cd00009">
    <property type="entry name" value="AAA"/>
    <property type="match status" value="1"/>
</dbReference>
<dbReference type="FunFam" id="1.10.8.60:FF:000017">
    <property type="entry name" value="ATP-dependent chaperone ClpB"/>
    <property type="match status" value="1"/>
</dbReference>
<evidence type="ECO:0000313" key="11">
    <source>
        <dbReference type="Proteomes" id="UP000178951"/>
    </source>
</evidence>
<dbReference type="GO" id="GO:0008233">
    <property type="term" value="F:peptidase activity"/>
    <property type="evidence" value="ECO:0007669"/>
    <property type="project" value="UniProtKB-KW"/>
</dbReference>
<dbReference type="GO" id="GO:0034605">
    <property type="term" value="P:cellular response to heat"/>
    <property type="evidence" value="ECO:0007669"/>
    <property type="project" value="TreeGrafter"/>
</dbReference>
<keyword evidence="10" id="KW-0645">Protease</keyword>
<dbReference type="Pfam" id="PF17871">
    <property type="entry name" value="AAA_lid_9"/>
    <property type="match status" value="1"/>
</dbReference>
<dbReference type="InterPro" id="IPR003959">
    <property type="entry name" value="ATPase_AAA_core"/>
</dbReference>
<dbReference type="AlphaFoldDB" id="A0A1F4TMC3"/>
<dbReference type="Gene3D" id="1.10.8.60">
    <property type="match status" value="2"/>
</dbReference>
<dbReference type="InterPro" id="IPR027417">
    <property type="entry name" value="P-loop_NTPase"/>
</dbReference>
<dbReference type="InterPro" id="IPR041546">
    <property type="entry name" value="ClpA/ClpB_AAA_lid"/>
</dbReference>
<dbReference type="SUPFAM" id="SSF81923">
    <property type="entry name" value="Double Clp-N motif"/>
    <property type="match status" value="1"/>
</dbReference>
<dbReference type="Pfam" id="PF07724">
    <property type="entry name" value="AAA_2"/>
    <property type="match status" value="1"/>
</dbReference>
<gene>
    <name evidence="10" type="ORF">A2311_02825</name>
</gene>
<evidence type="ECO:0000256" key="7">
    <source>
        <dbReference type="SAM" id="Coils"/>
    </source>
</evidence>
<evidence type="ECO:0000256" key="3">
    <source>
        <dbReference type="ARBA" id="ARBA00022840"/>
    </source>
</evidence>
<dbReference type="PROSITE" id="PS00870">
    <property type="entry name" value="CLPAB_1"/>
    <property type="match status" value="1"/>
</dbReference>
<dbReference type="InterPro" id="IPR004176">
    <property type="entry name" value="Clp_R_N"/>
</dbReference>
<dbReference type="InterPro" id="IPR036628">
    <property type="entry name" value="Clp_N_dom_sf"/>
</dbReference>
<keyword evidence="7" id="KW-0175">Coiled coil</keyword>
<feature type="domain" description="UVR" evidence="8">
    <location>
        <begin position="420"/>
        <end position="455"/>
    </location>
</feature>
<dbReference type="Gene3D" id="1.10.1780.10">
    <property type="entry name" value="Clp, N-terminal domain"/>
    <property type="match status" value="1"/>
</dbReference>
<dbReference type="Gene3D" id="4.10.860.10">
    <property type="entry name" value="UVR domain"/>
    <property type="match status" value="1"/>
</dbReference>
<dbReference type="InterPro" id="IPR019489">
    <property type="entry name" value="Clp_ATPase_C"/>
</dbReference>
<keyword evidence="10" id="KW-0378">Hydrolase</keyword>
<evidence type="ECO:0000256" key="5">
    <source>
        <dbReference type="PROSITE-ProRule" id="PRU01251"/>
    </source>
</evidence>
<dbReference type="FunFam" id="3.40.50.300:FF:000025">
    <property type="entry name" value="ATP-dependent Clp protease subunit"/>
    <property type="match status" value="1"/>
</dbReference>
<dbReference type="PANTHER" id="PTHR11638:SF18">
    <property type="entry name" value="HEAT SHOCK PROTEIN 104"/>
    <property type="match status" value="1"/>
</dbReference>
<dbReference type="InterPro" id="IPR003593">
    <property type="entry name" value="AAA+_ATPase"/>
</dbReference>
<evidence type="ECO:0000256" key="4">
    <source>
        <dbReference type="ARBA" id="ARBA00023186"/>
    </source>
</evidence>
<dbReference type="Proteomes" id="UP000178951">
    <property type="component" value="Unassembled WGS sequence"/>
</dbReference>
<dbReference type="PRINTS" id="PR00300">
    <property type="entry name" value="CLPPROTEASEA"/>
</dbReference>
<dbReference type="SMART" id="SM00382">
    <property type="entry name" value="AAA"/>
    <property type="match status" value="2"/>
</dbReference>
<dbReference type="PROSITE" id="PS51903">
    <property type="entry name" value="CLP_R"/>
    <property type="match status" value="1"/>
</dbReference>
<dbReference type="EMBL" id="MEUF01000053">
    <property type="protein sequence ID" value="OGC33872.1"/>
    <property type="molecule type" value="Genomic_DNA"/>
</dbReference>
<dbReference type="InterPro" id="IPR001943">
    <property type="entry name" value="UVR_dom"/>
</dbReference>
<reference evidence="10 11" key="1">
    <citation type="journal article" date="2016" name="Nat. Commun.">
        <title>Thousands of microbial genomes shed light on interconnected biogeochemical processes in an aquifer system.</title>
        <authorList>
            <person name="Anantharaman K."/>
            <person name="Brown C.T."/>
            <person name="Hug L.A."/>
            <person name="Sharon I."/>
            <person name="Castelle C.J."/>
            <person name="Probst A.J."/>
            <person name="Thomas B.C."/>
            <person name="Singh A."/>
            <person name="Wilkins M.J."/>
            <person name="Karaoz U."/>
            <person name="Brodie E.L."/>
            <person name="Williams K.H."/>
            <person name="Hubbard S.S."/>
            <person name="Banfield J.F."/>
        </authorList>
    </citation>
    <scope>NUCLEOTIDE SEQUENCE [LARGE SCALE GENOMIC DNA]</scope>
</reference>
<accession>A0A1F4TMC3</accession>
<dbReference type="Pfam" id="PF02861">
    <property type="entry name" value="Clp_N"/>
    <property type="match status" value="1"/>
</dbReference>
<evidence type="ECO:0000313" key="10">
    <source>
        <dbReference type="EMBL" id="OGC33872.1"/>
    </source>
</evidence>
<evidence type="ECO:0000256" key="6">
    <source>
        <dbReference type="RuleBase" id="RU004432"/>
    </source>
</evidence>
<proteinExistence type="inferred from homology"/>